<dbReference type="AlphaFoldDB" id="A0A4R0YU31"/>
<evidence type="ECO:0000313" key="4">
    <source>
        <dbReference type="Proteomes" id="UP000291822"/>
    </source>
</evidence>
<keyword evidence="4" id="KW-1185">Reference proteome</keyword>
<feature type="region of interest" description="Disordered" evidence="1">
    <location>
        <begin position="45"/>
        <end position="74"/>
    </location>
</feature>
<proteinExistence type="predicted"/>
<protein>
    <submittedName>
        <fullName evidence="3">SPOR domain-containing protein</fullName>
    </submittedName>
</protein>
<dbReference type="RefSeq" id="WP_131151269.1">
    <property type="nucleotide sequence ID" value="NZ_SJTG01000001.1"/>
</dbReference>
<evidence type="ECO:0000259" key="2">
    <source>
        <dbReference type="PROSITE" id="PS51724"/>
    </source>
</evidence>
<evidence type="ECO:0000256" key="1">
    <source>
        <dbReference type="SAM" id="MobiDB-lite"/>
    </source>
</evidence>
<evidence type="ECO:0000313" key="3">
    <source>
        <dbReference type="EMBL" id="TCI11951.1"/>
    </source>
</evidence>
<gene>
    <name evidence="3" type="ORF">EZM97_00855</name>
</gene>
<reference evidence="3 4" key="1">
    <citation type="submission" date="2019-02" db="EMBL/GenBank/DDBJ databases">
        <title>Dyella amyloliquefaciens sp. nov., isolated from forest soil.</title>
        <authorList>
            <person name="Gao Z.-H."/>
            <person name="Qiu L.-H."/>
        </authorList>
    </citation>
    <scope>NUCLEOTIDE SEQUENCE [LARGE SCALE GENOMIC DNA]</scope>
    <source>
        <strain evidence="3 4">KACC 12747</strain>
    </source>
</reference>
<dbReference type="PROSITE" id="PS51724">
    <property type="entry name" value="SPOR"/>
    <property type="match status" value="1"/>
</dbReference>
<accession>A0A4R0YU31</accession>
<sequence>MLVRLFFVLLIALNIAVGAWLWLGQDDARNRSAADSGVPQLRLLSERPVAPEPVPVTPATSGATAQASSVSGPTTAAASTVAPAAELPRPAPKPNSFTCISIGPFPTPQDMRTARAALTAQAARMRSRQEQTTQSRGWWVYLPASASREQALEQARRLSAAHIDDYFVVGSGGQPNTISLGLFKDPANARKRRDEVVAAGFSALMTERTETVPEYWLDLAVADGSRFDWRSKVRGPGVGSHSTGCF</sequence>
<organism evidence="3 4">
    <name type="scientific">Dyella soli</name>
    <dbReference type="NCBI Taxonomy" id="522319"/>
    <lineage>
        <taxon>Bacteria</taxon>
        <taxon>Pseudomonadati</taxon>
        <taxon>Pseudomonadota</taxon>
        <taxon>Gammaproteobacteria</taxon>
        <taxon>Lysobacterales</taxon>
        <taxon>Rhodanobacteraceae</taxon>
        <taxon>Dyella</taxon>
    </lineage>
</organism>
<dbReference type="Pfam" id="PF05036">
    <property type="entry name" value="SPOR"/>
    <property type="match status" value="1"/>
</dbReference>
<feature type="domain" description="SPOR" evidence="2">
    <location>
        <begin position="132"/>
        <end position="208"/>
    </location>
</feature>
<dbReference type="Gene3D" id="3.30.70.1070">
    <property type="entry name" value="Sporulation related repeat"/>
    <property type="match status" value="1"/>
</dbReference>
<dbReference type="SUPFAM" id="SSF110997">
    <property type="entry name" value="Sporulation related repeat"/>
    <property type="match status" value="1"/>
</dbReference>
<dbReference type="Proteomes" id="UP000291822">
    <property type="component" value="Unassembled WGS sequence"/>
</dbReference>
<comment type="caution">
    <text evidence="3">The sequence shown here is derived from an EMBL/GenBank/DDBJ whole genome shotgun (WGS) entry which is preliminary data.</text>
</comment>
<dbReference type="EMBL" id="SJTG01000001">
    <property type="protein sequence ID" value="TCI11951.1"/>
    <property type="molecule type" value="Genomic_DNA"/>
</dbReference>
<name>A0A4R0YU31_9GAMM</name>
<dbReference type="GO" id="GO:0042834">
    <property type="term" value="F:peptidoglycan binding"/>
    <property type="evidence" value="ECO:0007669"/>
    <property type="project" value="InterPro"/>
</dbReference>
<dbReference type="InterPro" id="IPR036680">
    <property type="entry name" value="SPOR-like_sf"/>
</dbReference>
<dbReference type="InterPro" id="IPR007730">
    <property type="entry name" value="SPOR-like_dom"/>
</dbReference>